<reference evidence="2" key="1">
    <citation type="journal article" date="2023" name="Science">
        <title>Genome structures resolve the early diversification of teleost fishes.</title>
        <authorList>
            <person name="Parey E."/>
            <person name="Louis A."/>
            <person name="Montfort J."/>
            <person name="Bouchez O."/>
            <person name="Roques C."/>
            <person name="Iampietro C."/>
            <person name="Lluch J."/>
            <person name="Castinel A."/>
            <person name="Donnadieu C."/>
            <person name="Desvignes T."/>
            <person name="Floi Bucao C."/>
            <person name="Jouanno E."/>
            <person name="Wen M."/>
            <person name="Mejri S."/>
            <person name="Dirks R."/>
            <person name="Jansen H."/>
            <person name="Henkel C."/>
            <person name="Chen W.J."/>
            <person name="Zahm M."/>
            <person name="Cabau C."/>
            <person name="Klopp C."/>
            <person name="Thompson A.W."/>
            <person name="Robinson-Rechavi M."/>
            <person name="Braasch I."/>
            <person name="Lecointre G."/>
            <person name="Bobe J."/>
            <person name="Postlethwait J.H."/>
            <person name="Berthelot C."/>
            <person name="Roest Crollius H."/>
            <person name="Guiguen Y."/>
        </authorList>
    </citation>
    <scope>NUCLEOTIDE SEQUENCE</scope>
    <source>
        <strain evidence="2">NC1722</strain>
    </source>
</reference>
<gene>
    <name evidence="2" type="ORF">AAFF_G00430510</name>
</gene>
<sequence>MTSSSWEEGCRESSHRRSRRTRGGDGALGPRDGNRKQRRRCAKKHATRKSHAMWRLWLPDSGQKAQLSGGDEVTRGEAAEAECGNSPEA</sequence>
<dbReference type="AlphaFoldDB" id="A0AAD7S8Y4"/>
<feature type="region of interest" description="Disordered" evidence="1">
    <location>
        <begin position="1"/>
        <end position="89"/>
    </location>
</feature>
<organism evidence="2 3">
    <name type="scientific">Aldrovandia affinis</name>
    <dbReference type="NCBI Taxonomy" id="143900"/>
    <lineage>
        <taxon>Eukaryota</taxon>
        <taxon>Metazoa</taxon>
        <taxon>Chordata</taxon>
        <taxon>Craniata</taxon>
        <taxon>Vertebrata</taxon>
        <taxon>Euteleostomi</taxon>
        <taxon>Actinopterygii</taxon>
        <taxon>Neopterygii</taxon>
        <taxon>Teleostei</taxon>
        <taxon>Notacanthiformes</taxon>
        <taxon>Halosauridae</taxon>
        <taxon>Aldrovandia</taxon>
    </lineage>
</organism>
<dbReference type="EMBL" id="JAINUG010000092">
    <property type="protein sequence ID" value="KAJ8398207.1"/>
    <property type="molecule type" value="Genomic_DNA"/>
</dbReference>
<evidence type="ECO:0000313" key="3">
    <source>
        <dbReference type="Proteomes" id="UP001221898"/>
    </source>
</evidence>
<comment type="caution">
    <text evidence="2">The sequence shown here is derived from an EMBL/GenBank/DDBJ whole genome shotgun (WGS) entry which is preliminary data.</text>
</comment>
<proteinExistence type="predicted"/>
<protein>
    <submittedName>
        <fullName evidence="2">Uncharacterized protein</fullName>
    </submittedName>
</protein>
<dbReference type="Proteomes" id="UP001221898">
    <property type="component" value="Unassembled WGS sequence"/>
</dbReference>
<keyword evidence="3" id="KW-1185">Reference proteome</keyword>
<feature type="compositionally biased region" description="Basic residues" evidence="1">
    <location>
        <begin position="36"/>
        <end position="52"/>
    </location>
</feature>
<accession>A0AAD7S8Y4</accession>
<evidence type="ECO:0000256" key="1">
    <source>
        <dbReference type="SAM" id="MobiDB-lite"/>
    </source>
</evidence>
<evidence type="ECO:0000313" key="2">
    <source>
        <dbReference type="EMBL" id="KAJ8398207.1"/>
    </source>
</evidence>
<name>A0AAD7S8Y4_9TELE</name>